<evidence type="ECO:0000256" key="2">
    <source>
        <dbReference type="ARBA" id="ARBA00022737"/>
    </source>
</evidence>
<evidence type="ECO:0000256" key="1">
    <source>
        <dbReference type="ARBA" id="ARBA00007657"/>
    </source>
</evidence>
<dbReference type="Gene3D" id="1.25.10.10">
    <property type="entry name" value="Leucine-rich Repeat Variant"/>
    <property type="match status" value="1"/>
</dbReference>
<feature type="domain" description="TATA-binding protein interacting (TIP20)" evidence="5">
    <location>
        <begin position="1149"/>
        <end position="1316"/>
    </location>
</feature>
<organism evidence="6 7">
    <name type="scientific">Emydomyces testavorans</name>
    <dbReference type="NCBI Taxonomy" id="2070801"/>
    <lineage>
        <taxon>Eukaryota</taxon>
        <taxon>Fungi</taxon>
        <taxon>Dikarya</taxon>
        <taxon>Ascomycota</taxon>
        <taxon>Pezizomycotina</taxon>
        <taxon>Eurotiomycetes</taxon>
        <taxon>Eurotiomycetidae</taxon>
        <taxon>Onygenales</taxon>
        <taxon>Nannizziopsiaceae</taxon>
        <taxon>Emydomyces</taxon>
    </lineage>
</organism>
<dbReference type="InterPro" id="IPR011989">
    <property type="entry name" value="ARM-like"/>
</dbReference>
<dbReference type="Pfam" id="PF08623">
    <property type="entry name" value="TIP120"/>
    <property type="match status" value="1"/>
</dbReference>
<gene>
    <name evidence="6" type="ORF">PRK78_006621</name>
</gene>
<evidence type="ECO:0000313" key="7">
    <source>
        <dbReference type="Proteomes" id="UP001219355"/>
    </source>
</evidence>
<dbReference type="InterPro" id="IPR039852">
    <property type="entry name" value="CAND1/CAND2"/>
</dbReference>
<dbReference type="SUPFAM" id="SSF48371">
    <property type="entry name" value="ARM repeat"/>
    <property type="match status" value="1"/>
</dbReference>
<name>A0AAF0DPI9_9EURO</name>
<sequence length="1330" mass="144650">MDRKVVLHNLNSLLPKFTDPDPDIRYMSLNDLHELLDSPNSVFLPQEQPVTAKLADGLLKALEDQHGEVQNQALKCFSPLARRVPPVILGYLLQSLCELTESQSIDTSIPNTALRAILAALPHPNIGTAVSQEIQSCYAVVSSILIPRLVGSKGGKSMITNHSAGGYSSDAIDVLVEVVNTYGPLLEESRLGELQTTVLGIIENENAGTVATKRALSAISALAVYFSDGQLSHLVSMLIEGFRSSHATINHRRHLIATVSTLGRSIPSKFGPYLKTLAPFVLSAVSEQELDEMEEDESDTGEHDPQEDELRETALVALETLITYCSSDMQPFIMDSVAAALRYLKYDPNVAEFEDEEMGGTQDEGSDDGATEEPDDDNDAYEDFEEEEGYSDIDDLSWKVRRCSAKLLYSVILTQGRTATRSTEDGTVYQKIAPALLARFTKEREESVKLEVVCAMTGLVKKASEISASVGAAPLLSESRVRNSRKRRRQDSESGIMVYECDTQVSSAMDSPVATPPIPQTGSLGEIVRLTPGIVQGLAKLWKRASIPLKQAAINLLKSLALVRYGGLADFLQRIEDPIADALKSSTLSGGVSVSAGTASVTAGNLQIDTLSLIAAIAETHTSNALLPFLIALIPGVIAAVNERNYKVASEALGTIEEIVKAMTPPRVSPDDQDLGLQVEKLYDVVIDTIADNSADLEVRQRALHVLGVLLARTSGPQGAKFVSTSQRTKGLSILADRLKNETTRVAAARAINDVVMLASSDTDINPAWLAEVTSELGAQLRKADRALRDASIGALKNMAVNSDCRRHYDLNTVKNLTNSFLPLLSASDLHLLTPALIILSKIIPGHAGHLVDQNMIKVLCSVIQGLPSGLALEVYLHLVRVIGEQNVGAPFMKALLQDVGVNGDPSIVGRAIGTLVVYGGPQIGVKTQDFLNELQTQQDSQRKCLALAILGEVGLRLGSNSLLTPDLFISNFDSKSDKVRLSAAVALGSAGASNIKEYLPVILSELEKPSSSKYLLLHSLREILQHPESVRADVAPFAKRLWEILLIASDDEDNRVVGAECIGRLALIDPSSYIPLLQEYLDHHNTATRGTIISAFRYTLADSSSVYNDVLRPLIIPILVEMLNDGDLGNHRLALTTVNSAIHNKPDLVLSHLNQLLPVVIKDTHIKPELVREVQMGPFKHKVDDGLELRKSAYETLYTCIEMAFSILNVVEVYDRILAGIQDEQDIRTLCNLMISKLITLAPKETEARLDSLCDPFRAILSTKLKESAVKQELEKAQAASLGVVKISRELQGAFPTAETSSEHHAWKQYLDWMNKEFAQLLRTLGGSP</sequence>
<protein>
    <recommendedName>
        <fullName evidence="5">TATA-binding protein interacting (TIP20) domain-containing protein</fullName>
    </recommendedName>
</protein>
<comment type="similarity">
    <text evidence="1">Belongs to the CAND family.</text>
</comment>
<evidence type="ECO:0000313" key="6">
    <source>
        <dbReference type="EMBL" id="WEW61131.1"/>
    </source>
</evidence>
<dbReference type="GO" id="GO:0010265">
    <property type="term" value="P:SCF complex assembly"/>
    <property type="evidence" value="ECO:0007669"/>
    <property type="project" value="InterPro"/>
</dbReference>
<reference evidence="6" key="1">
    <citation type="submission" date="2023-03" db="EMBL/GenBank/DDBJ databases">
        <title>Emydomyces testavorans Genome Sequence.</title>
        <authorList>
            <person name="Hoyer L."/>
        </authorList>
    </citation>
    <scope>NUCLEOTIDE SEQUENCE</scope>
    <source>
        <strain evidence="6">16-2883</strain>
    </source>
</reference>
<dbReference type="Proteomes" id="UP001219355">
    <property type="component" value="Chromosome 4"/>
</dbReference>
<dbReference type="PANTHER" id="PTHR12696">
    <property type="entry name" value="TIP120"/>
    <property type="match status" value="1"/>
</dbReference>
<dbReference type="Pfam" id="PF25782">
    <property type="entry name" value="TPR_CAND1"/>
    <property type="match status" value="1"/>
</dbReference>
<feature type="region of interest" description="Disordered" evidence="4">
    <location>
        <begin position="355"/>
        <end position="389"/>
    </location>
</feature>
<keyword evidence="7" id="KW-1185">Reference proteome</keyword>
<evidence type="ECO:0000256" key="4">
    <source>
        <dbReference type="SAM" id="MobiDB-lite"/>
    </source>
</evidence>
<evidence type="ECO:0000256" key="3">
    <source>
        <dbReference type="ARBA" id="ARBA00022786"/>
    </source>
</evidence>
<dbReference type="InterPro" id="IPR016024">
    <property type="entry name" value="ARM-type_fold"/>
</dbReference>
<accession>A0AAF0DPI9</accession>
<dbReference type="InterPro" id="IPR013932">
    <property type="entry name" value="TATA-bd_TIP120"/>
</dbReference>
<keyword evidence="3" id="KW-0833">Ubl conjugation pathway</keyword>
<proteinExistence type="inferred from homology"/>
<keyword evidence="2" id="KW-0677">Repeat</keyword>
<feature type="region of interest" description="Disordered" evidence="4">
    <location>
        <begin position="289"/>
        <end position="308"/>
    </location>
</feature>
<dbReference type="EMBL" id="CP120630">
    <property type="protein sequence ID" value="WEW61131.1"/>
    <property type="molecule type" value="Genomic_DNA"/>
</dbReference>
<evidence type="ECO:0000259" key="5">
    <source>
        <dbReference type="Pfam" id="PF08623"/>
    </source>
</evidence>